<keyword evidence="2" id="KW-1185">Reference proteome</keyword>
<name>Q0C640_HYPNA</name>
<dbReference type="AlphaFoldDB" id="Q0C640"/>
<gene>
    <name evidence="1" type="ordered locus">HNE_0069</name>
</gene>
<dbReference type="EMBL" id="CP000158">
    <property type="protein sequence ID" value="ABI78022.1"/>
    <property type="molecule type" value="Genomic_DNA"/>
</dbReference>
<dbReference type="eggNOG" id="ENOG50332YU">
    <property type="taxonomic scope" value="Bacteria"/>
</dbReference>
<accession>Q0C640</accession>
<protein>
    <submittedName>
        <fullName evidence="1">Uncharacterized protein</fullName>
    </submittedName>
</protein>
<dbReference type="Proteomes" id="UP000001959">
    <property type="component" value="Chromosome"/>
</dbReference>
<sequence length="69" mass="7920">MADHYYVNMNAQPNGDHEVHKNSCTRLPDVMNRQYLGLFESCAPAVRKAKESYWQSNGCYYCSLACHTT</sequence>
<dbReference type="KEGG" id="hne:HNE_0069"/>
<reference evidence="1 2" key="1">
    <citation type="journal article" date="2006" name="J. Bacteriol.">
        <title>Comparative genomic evidence for a close relationship between the dimorphic prosthecate bacteria Hyphomonas neptunium and Caulobacter crescentus.</title>
        <authorList>
            <person name="Badger J.H."/>
            <person name="Hoover T.R."/>
            <person name="Brun Y.V."/>
            <person name="Weiner R.M."/>
            <person name="Laub M.T."/>
            <person name="Alexandre G."/>
            <person name="Mrazek J."/>
            <person name="Ren Q."/>
            <person name="Paulsen I.T."/>
            <person name="Nelson K.E."/>
            <person name="Khouri H.M."/>
            <person name="Radune D."/>
            <person name="Sosa J."/>
            <person name="Dodson R.J."/>
            <person name="Sullivan S.A."/>
            <person name="Rosovitz M.J."/>
            <person name="Madupu R."/>
            <person name="Brinkac L.M."/>
            <person name="Durkin A.S."/>
            <person name="Daugherty S.C."/>
            <person name="Kothari S.P."/>
            <person name="Giglio M.G."/>
            <person name="Zhou L."/>
            <person name="Haft D.H."/>
            <person name="Selengut J.D."/>
            <person name="Davidsen T.M."/>
            <person name="Yang Q."/>
            <person name="Zafar N."/>
            <person name="Ward N.L."/>
        </authorList>
    </citation>
    <scope>NUCLEOTIDE SEQUENCE [LARGE SCALE GENOMIC DNA]</scope>
    <source>
        <strain evidence="1 2">ATCC 15444</strain>
    </source>
</reference>
<dbReference type="HOGENOM" id="CLU_191482_0_0_5"/>
<organism evidence="1 2">
    <name type="scientific">Hyphomonas neptunium (strain ATCC 15444)</name>
    <dbReference type="NCBI Taxonomy" id="228405"/>
    <lineage>
        <taxon>Bacteria</taxon>
        <taxon>Pseudomonadati</taxon>
        <taxon>Pseudomonadota</taxon>
        <taxon>Alphaproteobacteria</taxon>
        <taxon>Hyphomonadales</taxon>
        <taxon>Hyphomonadaceae</taxon>
        <taxon>Hyphomonas</taxon>
    </lineage>
</organism>
<evidence type="ECO:0000313" key="1">
    <source>
        <dbReference type="EMBL" id="ABI78022.1"/>
    </source>
</evidence>
<proteinExistence type="predicted"/>
<evidence type="ECO:0000313" key="2">
    <source>
        <dbReference type="Proteomes" id="UP000001959"/>
    </source>
</evidence>